<evidence type="ECO:0000256" key="6">
    <source>
        <dbReference type="SAM" id="Phobius"/>
    </source>
</evidence>
<dbReference type="RefSeq" id="WP_012532669.1">
    <property type="nucleotide sequence ID" value="NC_011184.1"/>
</dbReference>
<evidence type="ECO:0000259" key="7">
    <source>
        <dbReference type="PROSITE" id="PS50883"/>
    </source>
</evidence>
<dbReference type="Gene3D" id="6.10.340.10">
    <property type="match status" value="1"/>
</dbReference>
<dbReference type="SMART" id="SM00052">
    <property type="entry name" value="EAL"/>
    <property type="match status" value="1"/>
</dbReference>
<name>B5FFC2_ALIFM</name>
<feature type="domain" description="GGDEF" evidence="9">
    <location>
        <begin position="446"/>
        <end position="578"/>
    </location>
</feature>
<dbReference type="InterPro" id="IPR029787">
    <property type="entry name" value="Nucleotide_cyclase"/>
</dbReference>
<dbReference type="Pfam" id="PF00563">
    <property type="entry name" value="EAL"/>
    <property type="match status" value="1"/>
</dbReference>
<dbReference type="GO" id="GO:0005886">
    <property type="term" value="C:plasma membrane"/>
    <property type="evidence" value="ECO:0007669"/>
    <property type="project" value="UniProtKB-SubCell"/>
</dbReference>
<dbReference type="Gene3D" id="3.30.70.270">
    <property type="match status" value="1"/>
</dbReference>
<dbReference type="NCBIfam" id="TIGR00254">
    <property type="entry name" value="GGDEF"/>
    <property type="match status" value="1"/>
</dbReference>
<dbReference type="PROSITE" id="PS50885">
    <property type="entry name" value="HAMP"/>
    <property type="match status" value="1"/>
</dbReference>
<dbReference type="AlphaFoldDB" id="B5FFC2"/>
<evidence type="ECO:0000256" key="3">
    <source>
        <dbReference type="ARBA" id="ARBA00022692"/>
    </source>
</evidence>
<dbReference type="CDD" id="cd06225">
    <property type="entry name" value="HAMP"/>
    <property type="match status" value="1"/>
</dbReference>
<feature type="domain" description="HAMP" evidence="8">
    <location>
        <begin position="363"/>
        <end position="416"/>
    </location>
</feature>
<dbReference type="Gene3D" id="3.30.450.20">
    <property type="entry name" value="PAS domain"/>
    <property type="match status" value="1"/>
</dbReference>
<dbReference type="InterPro" id="IPR003660">
    <property type="entry name" value="HAMP_dom"/>
</dbReference>
<organism evidence="10 11">
    <name type="scientific">Aliivibrio fischeri (strain MJ11)</name>
    <name type="common">Vibrio fischeri</name>
    <dbReference type="NCBI Taxonomy" id="388396"/>
    <lineage>
        <taxon>Bacteria</taxon>
        <taxon>Pseudomonadati</taxon>
        <taxon>Pseudomonadota</taxon>
        <taxon>Gammaproteobacteria</taxon>
        <taxon>Vibrionales</taxon>
        <taxon>Vibrionaceae</taxon>
        <taxon>Aliivibrio</taxon>
    </lineage>
</organism>
<dbReference type="CDD" id="cd01948">
    <property type="entry name" value="EAL"/>
    <property type="match status" value="1"/>
</dbReference>
<keyword evidence="2" id="KW-1003">Cell membrane</keyword>
<dbReference type="SUPFAM" id="SSF141868">
    <property type="entry name" value="EAL domain-like"/>
    <property type="match status" value="1"/>
</dbReference>
<dbReference type="SMART" id="SM00267">
    <property type="entry name" value="GGDEF"/>
    <property type="match status" value="1"/>
</dbReference>
<dbReference type="CDD" id="cd01949">
    <property type="entry name" value="GGDEF"/>
    <property type="match status" value="1"/>
</dbReference>
<dbReference type="Pfam" id="PF00990">
    <property type="entry name" value="GGDEF"/>
    <property type="match status" value="1"/>
</dbReference>
<dbReference type="HOGENOM" id="CLU_000445_78_2_6"/>
<dbReference type="InterPro" id="IPR043128">
    <property type="entry name" value="Rev_trsase/Diguanyl_cyclase"/>
</dbReference>
<dbReference type="InterPro" id="IPR000160">
    <property type="entry name" value="GGDEF_dom"/>
</dbReference>
<comment type="subcellular location">
    <subcellularLocation>
        <location evidence="1">Cell membrane</location>
        <topology evidence="1">Multi-pass membrane protein</topology>
    </subcellularLocation>
</comment>
<dbReference type="PANTHER" id="PTHR33121">
    <property type="entry name" value="CYCLIC DI-GMP PHOSPHODIESTERASE PDEF"/>
    <property type="match status" value="1"/>
</dbReference>
<evidence type="ECO:0000313" key="11">
    <source>
        <dbReference type="Proteomes" id="UP000001857"/>
    </source>
</evidence>
<dbReference type="GO" id="GO:0071111">
    <property type="term" value="F:cyclic-guanylate-specific phosphodiesterase activity"/>
    <property type="evidence" value="ECO:0007669"/>
    <property type="project" value="InterPro"/>
</dbReference>
<evidence type="ECO:0000256" key="1">
    <source>
        <dbReference type="ARBA" id="ARBA00004651"/>
    </source>
</evidence>
<feature type="transmembrane region" description="Helical" evidence="6">
    <location>
        <begin position="7"/>
        <end position="29"/>
    </location>
</feature>
<dbReference type="GO" id="GO:0007165">
    <property type="term" value="P:signal transduction"/>
    <property type="evidence" value="ECO:0007669"/>
    <property type="project" value="InterPro"/>
</dbReference>
<evidence type="ECO:0000313" key="10">
    <source>
        <dbReference type="EMBL" id="ACH64864.1"/>
    </source>
</evidence>
<dbReference type="Proteomes" id="UP000001857">
    <property type="component" value="Chromosome I"/>
</dbReference>
<dbReference type="Gene3D" id="3.20.20.450">
    <property type="entry name" value="EAL domain"/>
    <property type="match status" value="1"/>
</dbReference>
<dbReference type="InterPro" id="IPR050706">
    <property type="entry name" value="Cyclic-di-GMP_PDE-like"/>
</dbReference>
<dbReference type="PROSITE" id="PS50887">
    <property type="entry name" value="GGDEF"/>
    <property type="match status" value="1"/>
</dbReference>
<evidence type="ECO:0000256" key="2">
    <source>
        <dbReference type="ARBA" id="ARBA00022475"/>
    </source>
</evidence>
<dbReference type="InterPro" id="IPR033479">
    <property type="entry name" value="dCache_1"/>
</dbReference>
<sequence length="845" mass="95511">MSCKNNISLRFAITIPFMIIFTLIMTVVLNSQASIYRDMISHISEKLLDSSSRSIDAALYHQLEDPLNANINIRNTIERNELYLPENAKKLQQYLNQNLKKEVSTLKQVDIIGYGNQKGDYVGFKKNKNNGTTHLLLKKHNIDNHLYFYSGDNSNTPILNTVKNYDPRVRPWYQKSLEDPKARWSDIYTNVEENASSLLSAIAPVYNKNKELEGVITTDVLLTSFNTFLDQEADEINGNISIVDSNGTVWLHSDHTPNAPMHHDIYHIDTIENSVVKETILYIEKVGFDNALQEKIISLNIDGQKHFMMISPFRKRIPVEGYIIASIPESTLLGALPQRRQFTIISTVIACLIAFVLAIYVIRKLIKPIIDTANSAKELAQGNWDTPLPINCTTQEVMVLTRSFKFMANNLKRSFQELQDKVTYDSLTHLYSRTGLDNVISPAITDKSGLISFTINDFRDINDSVGHLSGDHLLVDISERLKTHYQDQNIEIARIGGAEFALFFYHIDDIQELINYAQQLQSIFNTPIQSASGEVVIQLSTGLVYQLDNHDAMHWLRSASLALAHAQSKSNKLAVFEPYMADISQKKTKLAAELSHAIKNEELLPYYQPLVNFEDGKIHGAEALIRWHSPQRGLISPNEFIPLAEDNGMIINIGRMVLRQACIDTAQKIASGEWPEDFVMHVNVSTEQLHDGNSFQRLQDALIESSLKPKNLSLEIIESRLLNNDIFIIELLNKVRALGVHIAIDDFGTGYSSLSYLHTLPFDCLKIDRSFVKSLTRENADTSITSAIIHMAKGFNVSIVAEGIETKEQAEILRSLGCDIAQGYLYSKPLPIEQWEELSHLIHKA</sequence>
<reference evidence="10 11" key="2">
    <citation type="journal article" date="2009" name="Nature">
        <title>A single regulatory gene is sufficient to alter bacterial host range.</title>
        <authorList>
            <person name="Mandel M.J."/>
            <person name="Wollenberg M.S."/>
            <person name="Stabb E.V."/>
            <person name="Visick K.L."/>
            <person name="Ruby E.G."/>
        </authorList>
    </citation>
    <scope>NUCLEOTIDE SEQUENCE [LARGE SCALE GENOMIC DNA]</scope>
    <source>
        <strain evidence="10 11">MJ11</strain>
    </source>
</reference>
<dbReference type="PANTHER" id="PTHR33121:SF70">
    <property type="entry name" value="SIGNALING PROTEIN YKOW"/>
    <property type="match status" value="1"/>
</dbReference>
<dbReference type="InterPro" id="IPR001633">
    <property type="entry name" value="EAL_dom"/>
</dbReference>
<dbReference type="PROSITE" id="PS50883">
    <property type="entry name" value="EAL"/>
    <property type="match status" value="1"/>
</dbReference>
<evidence type="ECO:0000259" key="9">
    <source>
        <dbReference type="PROSITE" id="PS50887"/>
    </source>
</evidence>
<reference evidence="11" key="1">
    <citation type="submission" date="2008-08" db="EMBL/GenBank/DDBJ databases">
        <title>Complete sequence of Vibrio fischeri strain MJ11.</title>
        <authorList>
            <person name="Mandel M.J."/>
            <person name="Stabb E.V."/>
            <person name="Ruby E.G."/>
            <person name="Ferriera S."/>
            <person name="Johnson J."/>
            <person name="Kravitz S."/>
            <person name="Beeson K."/>
            <person name="Sutton G."/>
            <person name="Rogers Y.-H."/>
            <person name="Friedman R."/>
            <person name="Frazier M."/>
            <person name="Venter J.C."/>
        </authorList>
    </citation>
    <scope>NUCLEOTIDE SEQUENCE [LARGE SCALE GENOMIC DNA]</scope>
    <source>
        <strain evidence="11">MJ11</strain>
    </source>
</reference>
<gene>
    <name evidence="10" type="ordered locus">VFMJ11_0090</name>
</gene>
<feature type="domain" description="EAL" evidence="7">
    <location>
        <begin position="587"/>
        <end position="843"/>
    </location>
</feature>
<proteinExistence type="predicted"/>
<accession>B5FFC2</accession>
<keyword evidence="5 6" id="KW-0472">Membrane</keyword>
<dbReference type="Pfam" id="PF02743">
    <property type="entry name" value="dCache_1"/>
    <property type="match status" value="1"/>
</dbReference>
<dbReference type="CDD" id="cd12913">
    <property type="entry name" value="PDC1_MCP_like"/>
    <property type="match status" value="1"/>
</dbReference>
<dbReference type="SUPFAM" id="SSF55073">
    <property type="entry name" value="Nucleotide cyclase"/>
    <property type="match status" value="1"/>
</dbReference>
<evidence type="ECO:0000256" key="4">
    <source>
        <dbReference type="ARBA" id="ARBA00022989"/>
    </source>
</evidence>
<dbReference type="SUPFAM" id="SSF158472">
    <property type="entry name" value="HAMP domain-like"/>
    <property type="match status" value="1"/>
</dbReference>
<evidence type="ECO:0000256" key="5">
    <source>
        <dbReference type="ARBA" id="ARBA00023136"/>
    </source>
</evidence>
<protein>
    <submittedName>
        <fullName evidence="10">Sensory box/ggdef family protein</fullName>
    </submittedName>
</protein>
<feature type="transmembrane region" description="Helical" evidence="6">
    <location>
        <begin position="342"/>
        <end position="362"/>
    </location>
</feature>
<keyword evidence="4 6" id="KW-1133">Transmembrane helix</keyword>
<dbReference type="InterPro" id="IPR035919">
    <property type="entry name" value="EAL_sf"/>
</dbReference>
<dbReference type="EMBL" id="CP001139">
    <property type="protein sequence ID" value="ACH64864.1"/>
    <property type="molecule type" value="Genomic_DNA"/>
</dbReference>
<dbReference type="KEGG" id="vfm:VFMJ11_0090"/>
<keyword evidence="3 6" id="KW-0812">Transmembrane</keyword>
<evidence type="ECO:0000259" key="8">
    <source>
        <dbReference type="PROSITE" id="PS50885"/>
    </source>
</evidence>